<dbReference type="Pfam" id="PF13305">
    <property type="entry name" value="TetR_C_33"/>
    <property type="match status" value="1"/>
</dbReference>
<evidence type="ECO:0000256" key="3">
    <source>
        <dbReference type="ARBA" id="ARBA00023163"/>
    </source>
</evidence>
<dbReference type="SUPFAM" id="SSF46689">
    <property type="entry name" value="Homeodomain-like"/>
    <property type="match status" value="1"/>
</dbReference>
<dbReference type="InterPro" id="IPR001647">
    <property type="entry name" value="HTH_TetR"/>
</dbReference>
<evidence type="ECO:0000313" key="6">
    <source>
        <dbReference type="EMBL" id="MDN4481255.1"/>
    </source>
</evidence>
<gene>
    <name evidence="6" type="ORF">QQX02_09995</name>
</gene>
<reference evidence="6" key="1">
    <citation type="submission" date="2023-06" db="EMBL/GenBank/DDBJ databases">
        <title>Egi l300058.</title>
        <authorList>
            <person name="Gao L."/>
            <person name="Fang B.-Z."/>
            <person name="Li W.-J."/>
        </authorList>
    </citation>
    <scope>NUCLEOTIDE SEQUENCE</scope>
    <source>
        <strain evidence="6">EGI L300058</strain>
    </source>
</reference>
<evidence type="ECO:0000313" key="7">
    <source>
        <dbReference type="Proteomes" id="UP001172708"/>
    </source>
</evidence>
<feature type="domain" description="HTH tetR-type" evidence="5">
    <location>
        <begin position="11"/>
        <end position="71"/>
    </location>
</feature>
<dbReference type="Gene3D" id="1.10.357.10">
    <property type="entry name" value="Tetracycline Repressor, domain 2"/>
    <property type="match status" value="1"/>
</dbReference>
<evidence type="ECO:0000256" key="4">
    <source>
        <dbReference type="PROSITE-ProRule" id="PRU00335"/>
    </source>
</evidence>
<keyword evidence="7" id="KW-1185">Reference proteome</keyword>
<evidence type="ECO:0000256" key="1">
    <source>
        <dbReference type="ARBA" id="ARBA00023015"/>
    </source>
</evidence>
<accession>A0ABT8GIK2</accession>
<protein>
    <submittedName>
        <fullName evidence="6">TetR/AcrR family transcriptional regulator</fullName>
    </submittedName>
</protein>
<keyword evidence="1" id="KW-0805">Transcription regulation</keyword>
<keyword evidence="2 4" id="KW-0238">DNA-binding</keyword>
<feature type="DNA-binding region" description="H-T-H motif" evidence="4">
    <location>
        <begin position="34"/>
        <end position="53"/>
    </location>
</feature>
<comment type="caution">
    <text evidence="6">The sequence shown here is derived from an EMBL/GenBank/DDBJ whole genome shotgun (WGS) entry which is preliminary data.</text>
</comment>
<dbReference type="Proteomes" id="UP001172708">
    <property type="component" value="Unassembled WGS sequence"/>
</dbReference>
<proteinExistence type="predicted"/>
<dbReference type="RefSeq" id="WP_301142821.1">
    <property type="nucleotide sequence ID" value="NZ_JAUHQA010000001.1"/>
</dbReference>
<dbReference type="InterPro" id="IPR025996">
    <property type="entry name" value="MT1864/Rv1816-like_C"/>
</dbReference>
<organism evidence="6 7">
    <name type="scientific">Demequina muriae</name>
    <dbReference type="NCBI Taxonomy" id="3051664"/>
    <lineage>
        <taxon>Bacteria</taxon>
        <taxon>Bacillati</taxon>
        <taxon>Actinomycetota</taxon>
        <taxon>Actinomycetes</taxon>
        <taxon>Micrococcales</taxon>
        <taxon>Demequinaceae</taxon>
        <taxon>Demequina</taxon>
    </lineage>
</organism>
<name>A0ABT8GIK2_9MICO</name>
<dbReference type="InterPro" id="IPR009057">
    <property type="entry name" value="Homeodomain-like_sf"/>
</dbReference>
<keyword evidence="3" id="KW-0804">Transcription</keyword>
<dbReference type="SUPFAM" id="SSF48498">
    <property type="entry name" value="Tetracyclin repressor-like, C-terminal domain"/>
    <property type="match status" value="1"/>
</dbReference>
<sequence>MATKEETYHHGDLRPALIDAVLEVARDGGPQHLSLRAVTRHVGVAPNAAYRHFEDFRALTVAAALVAQDRLAAAMREQTAALLAEVDAAQPAADARVEDRAIARLRGVGLGYIHFAIAEPGWFELALLTFDPNASGEPGVTVDAQVPPPFQLLLDALDGMVEAGALSPSEREHAEWPCWSAVHGFADIATRGPLQRQPADVLSALGAHVVDRIIAGLHLHR</sequence>
<dbReference type="InterPro" id="IPR036271">
    <property type="entry name" value="Tet_transcr_reg_TetR-rel_C_sf"/>
</dbReference>
<dbReference type="PROSITE" id="PS50977">
    <property type="entry name" value="HTH_TETR_2"/>
    <property type="match status" value="1"/>
</dbReference>
<evidence type="ECO:0000256" key="2">
    <source>
        <dbReference type="ARBA" id="ARBA00023125"/>
    </source>
</evidence>
<dbReference type="EMBL" id="JAUHQA010000001">
    <property type="protein sequence ID" value="MDN4481255.1"/>
    <property type="molecule type" value="Genomic_DNA"/>
</dbReference>
<evidence type="ECO:0000259" key="5">
    <source>
        <dbReference type="PROSITE" id="PS50977"/>
    </source>
</evidence>